<dbReference type="RefSeq" id="WP_249376712.1">
    <property type="nucleotide sequence ID" value="NZ_SNUZ01000009.1"/>
</dbReference>
<name>A0ABT0NHR0_9FIRM</name>
<keyword evidence="1" id="KW-0472">Membrane</keyword>
<proteinExistence type="predicted"/>
<dbReference type="EMBL" id="SNUZ01000009">
    <property type="protein sequence ID" value="MCL3787701.1"/>
    <property type="molecule type" value="Genomic_DNA"/>
</dbReference>
<sequence length="193" mass="22566">MIVFYTVLIISLIANVIMLFLLYRAYQRHICDNAEKQMFLLMIKRERSSRFIEKDSPEMYIFNADKYSDDYPLYEVILNVKADEEFKESAKLSINKVDKLQVDLSSKYIVTLTNNNDCTAQIHSLLYERYGEISFLPNKDISLVNNNGISLVFDIKDKPQSMIVTFKDNQLIYNIEQAKGNVIYPKLDFDSLK</sequence>
<evidence type="ECO:0000256" key="1">
    <source>
        <dbReference type="SAM" id="Phobius"/>
    </source>
</evidence>
<reference evidence="2 3" key="1">
    <citation type="submission" date="2019-03" db="EMBL/GenBank/DDBJ databases">
        <authorList>
            <person name="Molinero N."/>
            <person name="Sanchez B."/>
            <person name="Walker A."/>
            <person name="Duncan S."/>
            <person name="Delgado S."/>
            <person name="Margolles A."/>
        </authorList>
    </citation>
    <scope>NUCLEOTIDE SEQUENCE [LARGE SCALE GENOMIC DNA]</scope>
    <source>
        <strain evidence="2 3">IPLA60002</strain>
    </source>
</reference>
<evidence type="ECO:0000313" key="2">
    <source>
        <dbReference type="EMBL" id="MCL3787701.1"/>
    </source>
</evidence>
<gene>
    <name evidence="2" type="ORF">E2N93_06730</name>
</gene>
<organism evidence="2 3">
    <name type="scientific">Ruminococcus bromii</name>
    <dbReference type="NCBI Taxonomy" id="40518"/>
    <lineage>
        <taxon>Bacteria</taxon>
        <taxon>Bacillati</taxon>
        <taxon>Bacillota</taxon>
        <taxon>Clostridia</taxon>
        <taxon>Eubacteriales</taxon>
        <taxon>Oscillospiraceae</taxon>
        <taxon>Ruminococcus</taxon>
    </lineage>
</organism>
<dbReference type="Proteomes" id="UP001056693">
    <property type="component" value="Unassembled WGS sequence"/>
</dbReference>
<keyword evidence="3" id="KW-1185">Reference proteome</keyword>
<accession>A0ABT0NHR0</accession>
<keyword evidence="1" id="KW-1133">Transmembrane helix</keyword>
<feature type="transmembrane region" description="Helical" evidence="1">
    <location>
        <begin position="6"/>
        <end position="26"/>
    </location>
</feature>
<keyword evidence="1" id="KW-0812">Transmembrane</keyword>
<protein>
    <recommendedName>
        <fullName evidence="4">DUF4860 domain-containing protein</fullName>
    </recommendedName>
</protein>
<evidence type="ECO:0008006" key="4">
    <source>
        <dbReference type="Google" id="ProtNLM"/>
    </source>
</evidence>
<comment type="caution">
    <text evidence="2">The sequence shown here is derived from an EMBL/GenBank/DDBJ whole genome shotgun (WGS) entry which is preliminary data.</text>
</comment>
<evidence type="ECO:0000313" key="3">
    <source>
        <dbReference type="Proteomes" id="UP001056693"/>
    </source>
</evidence>